<dbReference type="PANTHER" id="PTHR43085:SF1">
    <property type="entry name" value="PSEUDOURIDINE KINASE-RELATED"/>
    <property type="match status" value="1"/>
</dbReference>
<keyword evidence="3" id="KW-0547">Nucleotide-binding</keyword>
<evidence type="ECO:0000256" key="2">
    <source>
        <dbReference type="ARBA" id="ARBA00022679"/>
    </source>
</evidence>
<dbReference type="InterPro" id="IPR050306">
    <property type="entry name" value="PfkB_Carbo_kinase"/>
</dbReference>
<dbReference type="GO" id="GO:0005524">
    <property type="term" value="F:ATP binding"/>
    <property type="evidence" value="ECO:0007669"/>
    <property type="project" value="UniProtKB-KW"/>
</dbReference>
<organism evidence="7 8">
    <name type="scientific">Coriobacterium glomerans (strain ATCC 49209 / DSM 20642 / JCM 10262 / PW2)</name>
    <dbReference type="NCBI Taxonomy" id="700015"/>
    <lineage>
        <taxon>Bacteria</taxon>
        <taxon>Bacillati</taxon>
        <taxon>Actinomycetota</taxon>
        <taxon>Coriobacteriia</taxon>
        <taxon>Coriobacteriales</taxon>
        <taxon>Coriobacteriaceae</taxon>
        <taxon>Coriobacterium</taxon>
    </lineage>
</organism>
<dbReference type="Proteomes" id="UP000006851">
    <property type="component" value="Chromosome"/>
</dbReference>
<dbReference type="RefSeq" id="WP_013708705.1">
    <property type="nucleotide sequence ID" value="NC_015389.1"/>
</dbReference>
<evidence type="ECO:0000259" key="6">
    <source>
        <dbReference type="Pfam" id="PF00294"/>
    </source>
</evidence>
<evidence type="ECO:0000256" key="1">
    <source>
        <dbReference type="ARBA" id="ARBA00010688"/>
    </source>
</evidence>
<dbReference type="SUPFAM" id="SSF53613">
    <property type="entry name" value="Ribokinase-like"/>
    <property type="match status" value="1"/>
</dbReference>
<protein>
    <submittedName>
        <fullName evidence="7">2-keto-3-deoxygluconate kinase</fullName>
        <ecNumber evidence="7">2.7.1.45</ecNumber>
    </submittedName>
</protein>
<dbReference type="AlphaFoldDB" id="F2N7S0"/>
<dbReference type="InterPro" id="IPR011611">
    <property type="entry name" value="PfkB_dom"/>
</dbReference>
<dbReference type="STRING" id="700015.Corgl_0849"/>
<dbReference type="OrthoDB" id="9808601at2"/>
<gene>
    <name evidence="7" type="ordered locus">Corgl_0849</name>
</gene>
<name>F2N7S0_CORGP</name>
<dbReference type="EMBL" id="CP002628">
    <property type="protein sequence ID" value="AEB06962.1"/>
    <property type="molecule type" value="Genomic_DNA"/>
</dbReference>
<dbReference type="EC" id="2.7.1.45" evidence="7"/>
<dbReference type="Gene3D" id="3.40.1190.20">
    <property type="match status" value="1"/>
</dbReference>
<evidence type="ECO:0000256" key="4">
    <source>
        <dbReference type="ARBA" id="ARBA00022777"/>
    </source>
</evidence>
<evidence type="ECO:0000256" key="5">
    <source>
        <dbReference type="ARBA" id="ARBA00022840"/>
    </source>
</evidence>
<dbReference type="KEGG" id="cgo:Corgl_0849"/>
<dbReference type="GO" id="GO:0008673">
    <property type="term" value="F:2-dehydro-3-deoxygluconokinase activity"/>
    <property type="evidence" value="ECO:0007669"/>
    <property type="project" value="UniProtKB-EC"/>
</dbReference>
<evidence type="ECO:0000313" key="7">
    <source>
        <dbReference type="EMBL" id="AEB06962.1"/>
    </source>
</evidence>
<dbReference type="PROSITE" id="PS00584">
    <property type="entry name" value="PFKB_KINASES_2"/>
    <property type="match status" value="1"/>
</dbReference>
<dbReference type="CDD" id="cd01166">
    <property type="entry name" value="KdgK"/>
    <property type="match status" value="1"/>
</dbReference>
<dbReference type="Pfam" id="PF00294">
    <property type="entry name" value="PfkB"/>
    <property type="match status" value="1"/>
</dbReference>
<proteinExistence type="inferred from homology"/>
<feature type="domain" description="Carbohydrate kinase PfkB" evidence="6">
    <location>
        <begin position="1"/>
        <end position="301"/>
    </location>
</feature>
<keyword evidence="5" id="KW-0067">ATP-binding</keyword>
<accession>F2N7S0</accession>
<keyword evidence="2 7" id="KW-0808">Transferase</keyword>
<comment type="similarity">
    <text evidence="1">Belongs to the carbohydrate kinase PfkB family.</text>
</comment>
<dbReference type="InterPro" id="IPR029056">
    <property type="entry name" value="Ribokinase-like"/>
</dbReference>
<dbReference type="HOGENOM" id="CLU_027634_6_0_11"/>
<reference evidence="8" key="1">
    <citation type="journal article" date="2013" name="Stand. Genomic Sci.">
        <title>Complete genome sequence of Coriobacterium glomerans type strain (PW2(T)) from the midgut of Pyrrhocoris apterus L. (red soldier bug).</title>
        <authorList>
            <person name="Stackebrandt E."/>
            <person name="Zeytun A."/>
            <person name="Lapidus A."/>
            <person name="Nolan M."/>
            <person name="Lucas S."/>
            <person name="Hammon N."/>
            <person name="Deshpande S."/>
            <person name="Cheng J.F."/>
            <person name="Tapia R."/>
            <person name="Goodwin L.A."/>
            <person name="Pitluck S."/>
            <person name="Liolios K."/>
            <person name="Pagani I."/>
            <person name="Ivanova N."/>
            <person name="Mavromatis K."/>
            <person name="Mikhailova N."/>
            <person name="Huntemann M."/>
            <person name="Pati A."/>
            <person name="Chen A."/>
            <person name="Palaniappan K."/>
            <person name="Chang Y.J."/>
            <person name="Land M."/>
            <person name="Hauser L."/>
            <person name="Rohde M."/>
            <person name="Pukall R."/>
            <person name="Goker M."/>
            <person name="Detter J.C."/>
            <person name="Woyke T."/>
            <person name="Bristow J."/>
            <person name="Eisen J.A."/>
            <person name="Markowitz V."/>
            <person name="Hugenholtz P."/>
            <person name="Kyrpides N.C."/>
            <person name="Klenk H.P."/>
        </authorList>
    </citation>
    <scope>NUCLEOTIDE SEQUENCE</scope>
    <source>
        <strain evidence="8">ATCC 49209 / DSM 20642 / JCM 10262 / PW2</strain>
    </source>
</reference>
<dbReference type="eggNOG" id="COG0524">
    <property type="taxonomic scope" value="Bacteria"/>
</dbReference>
<dbReference type="PANTHER" id="PTHR43085">
    <property type="entry name" value="HEXOKINASE FAMILY MEMBER"/>
    <property type="match status" value="1"/>
</dbReference>
<sequence>MKKVLLIGEAMALFAAEESGPLKAARRYRRLLSGAEVNVAIGLRRLGAACAYVTRLGADPLGQAIGDRLAEEGIDTSFVSFDEEYPTGIQLKGKTEKGDPEISYYRKGSAASHMSPAQIDAIDFDEIGRIHVTGIPAALSSGCRQAIFALVERARELSIPTTFDPNLRPALWPSRQEMIRVINLLATRCDVVLPGLAEGQLLSECASAEGIANFYLSSGCKAVVIKEGPSGAYAASERGGSRIRGYRAPQVVDTVGAGDGFAVGLISALLEGLELEDAVARGNAIGAMQVSCLGDNEGLPDRRALDAFMRCAARV</sequence>
<keyword evidence="8" id="KW-1185">Reference proteome</keyword>
<dbReference type="InterPro" id="IPR002173">
    <property type="entry name" value="Carboh/pur_kinase_PfkB_CS"/>
</dbReference>
<evidence type="ECO:0000313" key="8">
    <source>
        <dbReference type="Proteomes" id="UP000006851"/>
    </source>
</evidence>
<keyword evidence="4 7" id="KW-0418">Kinase</keyword>
<evidence type="ECO:0000256" key="3">
    <source>
        <dbReference type="ARBA" id="ARBA00022741"/>
    </source>
</evidence>